<gene>
    <name evidence="8" type="ORF">KSS89_09955</name>
</gene>
<organism evidence="8 9">
    <name type="scientific">Pseudomonas sessilinigenes</name>
    <dbReference type="NCBI Taxonomy" id="658629"/>
    <lineage>
        <taxon>Bacteria</taxon>
        <taxon>Pseudomonadati</taxon>
        <taxon>Pseudomonadota</taxon>
        <taxon>Gammaproteobacteria</taxon>
        <taxon>Pseudomonadales</taxon>
        <taxon>Pseudomonadaceae</taxon>
        <taxon>Pseudomonas</taxon>
    </lineage>
</organism>
<dbReference type="Pfam" id="PF02492">
    <property type="entry name" value="cobW"/>
    <property type="match status" value="1"/>
</dbReference>
<keyword evidence="9" id="KW-1185">Reference proteome</keyword>
<evidence type="ECO:0000256" key="2">
    <source>
        <dbReference type="ARBA" id="ARBA00022801"/>
    </source>
</evidence>
<dbReference type="InterPro" id="IPR003495">
    <property type="entry name" value="CobW/HypB/UreG_nucleotide-bd"/>
</dbReference>
<evidence type="ECO:0000256" key="1">
    <source>
        <dbReference type="ARBA" id="ARBA00022741"/>
    </source>
</evidence>
<evidence type="ECO:0000256" key="6">
    <source>
        <dbReference type="ARBA" id="ARBA00049117"/>
    </source>
</evidence>
<evidence type="ECO:0000313" key="9">
    <source>
        <dbReference type="Proteomes" id="UP000693952"/>
    </source>
</evidence>
<dbReference type="CDD" id="cd03112">
    <property type="entry name" value="CobW-like"/>
    <property type="match status" value="1"/>
</dbReference>
<dbReference type="InterPro" id="IPR027417">
    <property type="entry name" value="P-loop_NTPase"/>
</dbReference>
<dbReference type="SMART" id="SM00833">
    <property type="entry name" value="CobW_C"/>
    <property type="match status" value="1"/>
</dbReference>
<reference evidence="8" key="1">
    <citation type="submission" date="2021-06" db="EMBL/GenBank/DDBJ databases">
        <title>Updating the genus Pseudomonas: Description of 43 new species and partition of the Pseudomonas putida group.</title>
        <authorList>
            <person name="Girard L."/>
            <person name="Lood C."/>
            <person name="Vandamme P."/>
            <person name="Rokni-Zadeh H."/>
            <person name="van Noort V."/>
            <person name="Hofte M."/>
            <person name="Lavigne R."/>
            <person name="De Mot R."/>
        </authorList>
    </citation>
    <scope>NUCLEOTIDE SEQUENCE</scope>
    <source>
        <strain evidence="8">CMR12a</strain>
    </source>
</reference>
<dbReference type="Pfam" id="PF07683">
    <property type="entry name" value="CobW_C"/>
    <property type="match status" value="1"/>
</dbReference>
<protein>
    <submittedName>
        <fullName evidence="8">GTP-binding protein</fullName>
    </submittedName>
</protein>
<keyword evidence="3" id="KW-0143">Chaperone</keyword>
<comment type="similarity">
    <text evidence="4">Belongs to the SIMIBI class G3E GTPase family. ZNG1 subfamily.</text>
</comment>
<dbReference type="Gene3D" id="3.30.1220.10">
    <property type="entry name" value="CobW-like, C-terminal domain"/>
    <property type="match status" value="1"/>
</dbReference>
<comment type="catalytic activity">
    <reaction evidence="6">
        <text>GTP + H2O = GDP + phosphate + H(+)</text>
        <dbReference type="Rhea" id="RHEA:19669"/>
        <dbReference type="ChEBI" id="CHEBI:15377"/>
        <dbReference type="ChEBI" id="CHEBI:15378"/>
        <dbReference type="ChEBI" id="CHEBI:37565"/>
        <dbReference type="ChEBI" id="CHEBI:43474"/>
        <dbReference type="ChEBI" id="CHEBI:58189"/>
    </reaction>
    <physiologicalReaction direction="left-to-right" evidence="6">
        <dbReference type="Rhea" id="RHEA:19670"/>
    </physiologicalReaction>
</comment>
<dbReference type="InterPro" id="IPR011629">
    <property type="entry name" value="CobW-like_C"/>
</dbReference>
<feature type="domain" description="CobW C-terminal" evidence="7">
    <location>
        <begin position="228"/>
        <end position="320"/>
    </location>
</feature>
<evidence type="ECO:0000259" key="7">
    <source>
        <dbReference type="SMART" id="SM00833"/>
    </source>
</evidence>
<proteinExistence type="inferred from homology"/>
<dbReference type="Gene3D" id="3.40.50.300">
    <property type="entry name" value="P-loop containing nucleotide triphosphate hydrolases"/>
    <property type="match status" value="1"/>
</dbReference>
<evidence type="ECO:0000256" key="3">
    <source>
        <dbReference type="ARBA" id="ARBA00023186"/>
    </source>
</evidence>
<accession>A0ABX8MY28</accession>
<dbReference type="InterPro" id="IPR051316">
    <property type="entry name" value="Zinc-reg_GTPase_activator"/>
</dbReference>
<dbReference type="Proteomes" id="UP000693952">
    <property type="component" value="Chromosome"/>
</dbReference>
<comment type="function">
    <text evidence="5">Zinc chaperone that directly transfers zinc cofactor to target proteins, thereby activating them. Zinc is transferred from the CXCC motif in the GTPase domain to the zinc binding site in target proteins in a process requiring GTP hydrolysis.</text>
</comment>
<keyword evidence="2" id="KW-0378">Hydrolase</keyword>
<dbReference type="RefSeq" id="WP_124346161.1">
    <property type="nucleotide sequence ID" value="NZ_CP027706.1"/>
</dbReference>
<evidence type="ECO:0000313" key="8">
    <source>
        <dbReference type="EMBL" id="QXH42520.1"/>
    </source>
</evidence>
<name>A0ABX8MY28_9PSED</name>
<dbReference type="SUPFAM" id="SSF52540">
    <property type="entry name" value="P-loop containing nucleoside triphosphate hydrolases"/>
    <property type="match status" value="1"/>
</dbReference>
<dbReference type="EMBL" id="CP077074">
    <property type="protein sequence ID" value="QXH42520.1"/>
    <property type="molecule type" value="Genomic_DNA"/>
</dbReference>
<evidence type="ECO:0000256" key="5">
    <source>
        <dbReference type="ARBA" id="ARBA00045658"/>
    </source>
</evidence>
<evidence type="ECO:0000256" key="4">
    <source>
        <dbReference type="ARBA" id="ARBA00034320"/>
    </source>
</evidence>
<dbReference type="PANTHER" id="PTHR13748">
    <property type="entry name" value="COBW-RELATED"/>
    <property type="match status" value="1"/>
</dbReference>
<dbReference type="SUPFAM" id="SSF90002">
    <property type="entry name" value="Hypothetical protein YjiA, C-terminal domain"/>
    <property type="match status" value="1"/>
</dbReference>
<keyword evidence="1" id="KW-0547">Nucleotide-binding</keyword>
<dbReference type="PANTHER" id="PTHR13748:SF62">
    <property type="entry name" value="COBW DOMAIN-CONTAINING PROTEIN"/>
    <property type="match status" value="1"/>
</dbReference>
<dbReference type="InterPro" id="IPR036627">
    <property type="entry name" value="CobW-likC_sf"/>
</dbReference>
<sequence length="336" mass="37376">MSSKLPIIRVSVISGFLGSGKTTLLNRILNGDHGLKIAVMVNDFGEINIDANLIVSASQNITSLANGCICCTVESDLIEQLEKLCKMQEGRPEHILIETSGVSDPGRVVHTLRYPQLRQRLVLDTVVVLLDAERHRDLPEEVRPLAQEQLAAADIVVINKVDLVSPESLQELKRQWLFPRAKVHEAVFANIPLPFIFDTSPERFAPLAFHARQPGYAVARPQRHDQLFSSFSWHSSAPLSLAALRKVIGGFPDHVYRAKGFLYLQGYPERRFVLHLVGARLDIQPAATWDEQEAVGSHLVVIGSRQLDAQALCERLEQSVCHPELTVTRLAVGSER</sequence>